<dbReference type="InterPro" id="IPR007484">
    <property type="entry name" value="Peptidase_M28"/>
</dbReference>
<name>A0A5C4MC41_9ACTN</name>
<proteinExistence type="predicted"/>
<protein>
    <submittedName>
        <fullName evidence="2">Zn-dependent exopeptidase M28</fullName>
    </submittedName>
</protein>
<dbReference type="PANTHER" id="PTHR12147:SF26">
    <property type="entry name" value="PEPTIDASE M28 DOMAIN-CONTAINING PROTEIN"/>
    <property type="match status" value="1"/>
</dbReference>
<dbReference type="SUPFAM" id="SSF53187">
    <property type="entry name" value="Zn-dependent exopeptidases"/>
    <property type="match status" value="1"/>
</dbReference>
<dbReference type="Proteomes" id="UP000306740">
    <property type="component" value="Unassembled WGS sequence"/>
</dbReference>
<dbReference type="AlphaFoldDB" id="A0A5C4MC41"/>
<accession>A0A5C4MC41</accession>
<evidence type="ECO:0000313" key="2">
    <source>
        <dbReference type="EMBL" id="TNC30135.1"/>
    </source>
</evidence>
<comment type="caution">
    <text evidence="2">The sequence shown here is derived from an EMBL/GenBank/DDBJ whole genome shotgun (WGS) entry which is preliminary data.</text>
</comment>
<dbReference type="PANTHER" id="PTHR12147">
    <property type="entry name" value="METALLOPEPTIDASE M28 FAMILY MEMBER"/>
    <property type="match status" value="1"/>
</dbReference>
<sequence>MRAAVRHLAVEIGPRLATSAAYRVAARWFGAELRALGYAVTEESFSVPAGDSWGVSVDAGRSLNVIADPAGFDPERPHLVVGAHLDTVAVSPGAEDNASGIAVVRELARLAAAHGTRLPVRFVAFGAEEPRGSGDALHHFGSQHRVAQMTAAEREAVRAMVSLDRVGVRGPSVPVCDGGTSNGRVVRALVSAAQGIPTTTCEDRASDHWSYEKAGVPAARLGSIPYAGYHSAADRLGAVDDLQLRRVATITWRWLR</sequence>
<dbReference type="GO" id="GO:0008235">
    <property type="term" value="F:metalloexopeptidase activity"/>
    <property type="evidence" value="ECO:0007669"/>
    <property type="project" value="InterPro"/>
</dbReference>
<dbReference type="OrthoDB" id="345880at2"/>
<dbReference type="Pfam" id="PF04389">
    <property type="entry name" value="Peptidase_M28"/>
    <property type="match status" value="1"/>
</dbReference>
<dbReference type="GO" id="GO:0006508">
    <property type="term" value="P:proteolysis"/>
    <property type="evidence" value="ECO:0007669"/>
    <property type="project" value="InterPro"/>
</dbReference>
<feature type="domain" description="Peptidase M28" evidence="1">
    <location>
        <begin position="64"/>
        <end position="252"/>
    </location>
</feature>
<evidence type="ECO:0000313" key="3">
    <source>
        <dbReference type="Proteomes" id="UP000306740"/>
    </source>
</evidence>
<dbReference type="Gene3D" id="3.40.630.10">
    <property type="entry name" value="Zn peptidases"/>
    <property type="match status" value="1"/>
</dbReference>
<dbReference type="EMBL" id="VDFR01000224">
    <property type="protein sequence ID" value="TNC30135.1"/>
    <property type="molecule type" value="Genomic_DNA"/>
</dbReference>
<organism evidence="2 3">
    <name type="scientific">Mumia zhuanghuii</name>
    <dbReference type="NCBI Taxonomy" id="2585211"/>
    <lineage>
        <taxon>Bacteria</taxon>
        <taxon>Bacillati</taxon>
        <taxon>Actinomycetota</taxon>
        <taxon>Actinomycetes</taxon>
        <taxon>Propionibacteriales</taxon>
        <taxon>Nocardioidaceae</taxon>
        <taxon>Mumia</taxon>
    </lineage>
</organism>
<reference evidence="2 3" key="1">
    <citation type="submission" date="2019-05" db="EMBL/GenBank/DDBJ databases">
        <title>Mumia sp. nov., isolated from the intestinal contents of plateau pika (Ochotona curzoniae) in the Qinghai-Tibet plateau of China.</title>
        <authorList>
            <person name="Tian Z."/>
        </authorList>
    </citation>
    <scope>NUCLEOTIDE SEQUENCE [LARGE SCALE GENOMIC DNA]</scope>
    <source>
        <strain evidence="3">527</strain>
    </source>
</reference>
<evidence type="ECO:0000259" key="1">
    <source>
        <dbReference type="Pfam" id="PF04389"/>
    </source>
</evidence>
<dbReference type="InterPro" id="IPR045175">
    <property type="entry name" value="M28_fam"/>
</dbReference>
<gene>
    <name evidence="2" type="ORF">FHE65_33085</name>
</gene>